<dbReference type="HOGENOM" id="CLU_347417_0_0_6"/>
<dbReference type="Gene3D" id="2.170.14.10">
    <property type="entry name" value="Phage P22 tailspike-like, N-terminal domain"/>
    <property type="match status" value="1"/>
</dbReference>
<dbReference type="Proteomes" id="UP000000745">
    <property type="component" value="Chromosome"/>
</dbReference>
<evidence type="ECO:0000313" key="3">
    <source>
        <dbReference type="Proteomes" id="UP000000745"/>
    </source>
</evidence>
<dbReference type="FunFam" id="2.170.14.10:FF:000001">
    <property type="entry name" value="Tail spike protein"/>
    <property type="match status" value="1"/>
</dbReference>
<dbReference type="EMBL" id="CU928158">
    <property type="protein sequence ID" value="CAQ89538.1"/>
    <property type="molecule type" value="Genomic_DNA"/>
</dbReference>
<dbReference type="SUPFAM" id="SSF51327">
    <property type="entry name" value="Head-binding domain of phage P22 tailspike protein"/>
    <property type="match status" value="1"/>
</dbReference>
<dbReference type="Gene3D" id="2.160.20.10">
    <property type="entry name" value="Single-stranded right-handed beta-helix, Pectin lyase-like"/>
    <property type="match status" value="1"/>
</dbReference>
<evidence type="ECO:0000259" key="1">
    <source>
        <dbReference type="Pfam" id="PF09008"/>
    </source>
</evidence>
<dbReference type="SUPFAM" id="SSF51126">
    <property type="entry name" value="Pectin lyase-like"/>
    <property type="match status" value="1"/>
</dbReference>
<dbReference type="InterPro" id="IPR012334">
    <property type="entry name" value="Pectin_lyas_fold"/>
</dbReference>
<accession>B7LTY1</accession>
<sequence>MTDITANVIVSMPSQLFTMARSFKAVANGKIYIGKIDTDPVNPENQIQVYVENEDGSHVPVSQPIIINAAGYPVYNGQIAKFVTVQGHSMAVYDAYGAQQFYYPNVLKYDPDQLRLELANGNGSLVNTRYGTLDEYVEKTPSILATKYMNEAELAALASGDLSINHQPKVQMVMDEAHNLKCSVYFPTGIYCFDSAVNVWSYVRSVWGDGSATITRRYRTYFVEGSTTEIDPARDTRKLFRFLSGAVGAQSVHGLQIDGNARSIEVAASGTSSTTGIPDQTYYGDIEPGGTSPYIHGPDGNIPVAGETYYNHDKKTSGLVVFDMVFKDAPGSCIAGNARNLRVSGNSFLGWYDHAVYCAGQAFANQGNGILIGDITVTGNTFRNRINTRGNGAVKGRFGFNRYDVTGNTFDCIDGCMAFDTGHGMVGSEYAIQSWGQITVSGNTATTSGYWMMVYTNRGTEWFDTGWAHSIEITGNTVRSKDRILLLGISGNNDYIMNSYNVSISDNYFSAPSFLTLYTHITNSDWKIDNNIINITSTGMIIGVDQDEISNSVLRLTNNIMGRLLTSGTANLHVSNFERVFIHDNEIRNCSLSFGSYSKELFIDGNDFRWSSSLPSTPFFGAMWSNSGGGYQKVSLTNNNFTGTYNRFNVKCSSDCVIEISGNQLGTVSSFFLDLSASGYTPKILRVNRNILRGGNVIASLPSGISLGSPNSIMELTCNTITSQSFISQSVATLFRDDGEQSWLSHYKTIRCVRNNFINALLCLKIDGVGSSSVSTSNKFWFGENLTINSTLSCNYPVDNKGNTDIIQTLNV</sequence>
<organism evidence="2 3">
    <name type="scientific">Escherichia fergusonii (strain ATCC 35469 / DSM 13698 / CCUG 18766 / IAM 14443 / JCM 21226 / LMG 7866 / NBRC 102419 / NCTC 12128 / CDC 0568-73)</name>
    <dbReference type="NCBI Taxonomy" id="585054"/>
    <lineage>
        <taxon>Bacteria</taxon>
        <taxon>Pseudomonadati</taxon>
        <taxon>Pseudomonadota</taxon>
        <taxon>Gammaproteobacteria</taxon>
        <taxon>Enterobacterales</taxon>
        <taxon>Enterobacteriaceae</taxon>
        <taxon>Escherichia</taxon>
    </lineage>
</organism>
<protein>
    <submittedName>
        <fullName evidence="2">Head-binding domain of phage tailspike protein</fullName>
    </submittedName>
</protein>
<keyword evidence="3" id="KW-1185">Reference proteome</keyword>
<proteinExistence type="predicted"/>
<dbReference type="RefSeq" id="WP_000129901.1">
    <property type="nucleotide sequence ID" value="NC_011740.1"/>
</dbReference>
<dbReference type="InterPro" id="IPR036730">
    <property type="entry name" value="P22_tailspike_N_sf"/>
</dbReference>
<reference evidence="3" key="1">
    <citation type="journal article" date="2009" name="PLoS Genet.">
        <title>Organised genome dynamics in the Escherichia coli species results in highly diverse adaptive paths.</title>
        <authorList>
            <person name="Touchon M."/>
            <person name="Hoede C."/>
            <person name="Tenaillon O."/>
            <person name="Barbe V."/>
            <person name="Baeriswyl S."/>
            <person name="Bidet P."/>
            <person name="Bingen E."/>
            <person name="Bonacorsi S."/>
            <person name="Bouchier C."/>
            <person name="Bouvet O."/>
            <person name="Calteau A."/>
            <person name="Chiapello H."/>
            <person name="Clermont O."/>
            <person name="Cruveiller S."/>
            <person name="Danchin A."/>
            <person name="Diard M."/>
            <person name="Dossat C."/>
            <person name="Karoui M.E."/>
            <person name="Frapy E."/>
            <person name="Garry L."/>
            <person name="Ghigo J.M."/>
            <person name="Gilles A.M."/>
            <person name="Johnson J."/>
            <person name="Le Bouguenec C."/>
            <person name="Lescat M."/>
            <person name="Mangenot S."/>
            <person name="Martinez-Jehanne V."/>
            <person name="Matic I."/>
            <person name="Nassif X."/>
            <person name="Oztas S."/>
            <person name="Petit M.A."/>
            <person name="Pichon C."/>
            <person name="Rouy Z."/>
            <person name="Ruf C.S."/>
            <person name="Schneider D."/>
            <person name="Tourret J."/>
            <person name="Vacherie B."/>
            <person name="Vallenet D."/>
            <person name="Medigue C."/>
            <person name="Rocha E.P.C."/>
            <person name="Denamur E."/>
        </authorList>
    </citation>
    <scope>NUCLEOTIDE SEQUENCE [LARGE SCALE GENOMIC DNA]</scope>
    <source>
        <strain evidence="3">ATCC 35469 / DSM 13698 / BCRC 15582 / CCUG 18766 / IAM 14443 / JCM 21226 / LMG 7866 / NBRC 102419 / NCTC 12128 / CDC 0568-73</strain>
    </source>
</reference>
<name>B7LTY1_ESCF3</name>
<dbReference type="AlphaFoldDB" id="B7LTY1"/>
<dbReference type="Pfam" id="PF09008">
    <property type="entry name" value="Head_binding"/>
    <property type="match status" value="1"/>
</dbReference>
<gene>
    <name evidence="2" type="ordered locus">EFER_2033</name>
</gene>
<dbReference type="GeneID" id="75056934"/>
<dbReference type="InterPro" id="IPR009093">
    <property type="entry name" value="P22_tailspike_N"/>
</dbReference>
<dbReference type="InterPro" id="IPR011050">
    <property type="entry name" value="Pectin_lyase_fold/virulence"/>
</dbReference>
<evidence type="ECO:0000313" key="2">
    <source>
        <dbReference type="EMBL" id="CAQ89538.1"/>
    </source>
</evidence>
<dbReference type="KEGG" id="efe:EFER_2033"/>
<feature type="domain" description="Bacteriophage P22 tailspike N-terminal" evidence="1">
    <location>
        <begin position="1"/>
        <end position="113"/>
    </location>
</feature>